<dbReference type="InterPro" id="IPR043998">
    <property type="entry name" value="Put_Metallopep"/>
</dbReference>
<dbReference type="EMBL" id="AGVV01000006">
    <property type="protein sequence ID" value="EHK79096.1"/>
    <property type="molecule type" value="Genomic_DNA"/>
</dbReference>
<feature type="domain" description="Putative phage metallopeptidase" evidence="2">
    <location>
        <begin position="26"/>
        <end position="75"/>
    </location>
</feature>
<gene>
    <name evidence="3" type="ORF">SM0020_05235</name>
</gene>
<dbReference type="Pfam" id="PF18894">
    <property type="entry name" value="PhageMetallopep"/>
    <property type="match status" value="1"/>
</dbReference>
<reference evidence="3 4" key="1">
    <citation type="journal article" date="2012" name="J. Bacteriol.">
        <title>Draft Genome Sequence of Sinorhizobium meliloti CCNWSX0020, a Nitrogen-Fixing Symbiont with Copper Tolerance Capability Isolated from Lead-Zinc Mine Tailings.</title>
        <authorList>
            <person name="Li Z."/>
            <person name="Ma Z."/>
            <person name="Hao X."/>
            <person name="Wei G."/>
        </authorList>
    </citation>
    <scope>NUCLEOTIDE SEQUENCE [LARGE SCALE GENOMIC DNA]</scope>
    <source>
        <strain evidence="3 4">CCNWSX0020</strain>
    </source>
</reference>
<evidence type="ECO:0000259" key="2">
    <source>
        <dbReference type="Pfam" id="PF18894"/>
    </source>
</evidence>
<feature type="region of interest" description="Disordered" evidence="1">
    <location>
        <begin position="69"/>
        <end position="97"/>
    </location>
</feature>
<sequence>MRPQPPSAMFDDITSRAFAPAEEMPDWIEATFLDPPSPLHNEEHAHLAHAEIGFLWTVVENSRKGRRIIGPCEEGKPQGATGKCHRERHSRLRLRKP</sequence>
<organism evidence="3 4">
    <name type="scientific">Sinorhizobium meliloti CCNWSX0020</name>
    <dbReference type="NCBI Taxonomy" id="1107881"/>
    <lineage>
        <taxon>Bacteria</taxon>
        <taxon>Pseudomonadati</taxon>
        <taxon>Pseudomonadota</taxon>
        <taxon>Alphaproteobacteria</taxon>
        <taxon>Hyphomicrobiales</taxon>
        <taxon>Rhizobiaceae</taxon>
        <taxon>Sinorhizobium/Ensifer group</taxon>
        <taxon>Sinorhizobium</taxon>
    </lineage>
</organism>
<protein>
    <recommendedName>
        <fullName evidence="2">Putative phage metallopeptidase domain-containing protein</fullName>
    </recommendedName>
</protein>
<evidence type="ECO:0000313" key="3">
    <source>
        <dbReference type="EMBL" id="EHK79096.1"/>
    </source>
</evidence>
<evidence type="ECO:0000313" key="4">
    <source>
        <dbReference type="Proteomes" id="UP000004038"/>
    </source>
</evidence>
<feature type="compositionally biased region" description="Basic residues" evidence="1">
    <location>
        <begin position="83"/>
        <end position="97"/>
    </location>
</feature>
<proteinExistence type="predicted"/>
<dbReference type="PATRIC" id="fig|1107881.3.peg.1053"/>
<name>H0FV51_RHIML</name>
<dbReference type="AlphaFoldDB" id="H0FV51"/>
<accession>H0FV51</accession>
<dbReference type="Proteomes" id="UP000004038">
    <property type="component" value="Unassembled WGS sequence"/>
</dbReference>
<evidence type="ECO:0000256" key="1">
    <source>
        <dbReference type="SAM" id="MobiDB-lite"/>
    </source>
</evidence>